<evidence type="ECO:0000313" key="2">
    <source>
        <dbReference type="EMBL" id="OJJ62293.1"/>
    </source>
</evidence>
<dbReference type="EMBL" id="KV878583">
    <property type="protein sequence ID" value="OJJ62293.1"/>
    <property type="molecule type" value="Genomic_DNA"/>
</dbReference>
<keyword evidence="3" id="KW-1185">Reference proteome</keyword>
<reference evidence="3" key="1">
    <citation type="journal article" date="2017" name="Genome Biol.">
        <title>Comparative genomics reveals high biological diversity and specific adaptations in the industrially and medically important fungal genus Aspergillus.</title>
        <authorList>
            <person name="de Vries R.P."/>
            <person name="Riley R."/>
            <person name="Wiebenga A."/>
            <person name="Aguilar-Osorio G."/>
            <person name="Amillis S."/>
            <person name="Uchima C.A."/>
            <person name="Anderluh G."/>
            <person name="Asadollahi M."/>
            <person name="Askin M."/>
            <person name="Barry K."/>
            <person name="Battaglia E."/>
            <person name="Bayram O."/>
            <person name="Benocci T."/>
            <person name="Braus-Stromeyer S.A."/>
            <person name="Caldana C."/>
            <person name="Canovas D."/>
            <person name="Cerqueira G.C."/>
            <person name="Chen F."/>
            <person name="Chen W."/>
            <person name="Choi C."/>
            <person name="Clum A."/>
            <person name="Dos Santos R.A."/>
            <person name="Damasio A.R."/>
            <person name="Diallinas G."/>
            <person name="Emri T."/>
            <person name="Fekete E."/>
            <person name="Flipphi M."/>
            <person name="Freyberg S."/>
            <person name="Gallo A."/>
            <person name="Gournas C."/>
            <person name="Habgood R."/>
            <person name="Hainaut M."/>
            <person name="Harispe M.L."/>
            <person name="Henrissat B."/>
            <person name="Hilden K.S."/>
            <person name="Hope R."/>
            <person name="Hossain A."/>
            <person name="Karabika E."/>
            <person name="Karaffa L."/>
            <person name="Karanyi Z."/>
            <person name="Krasevec N."/>
            <person name="Kuo A."/>
            <person name="Kusch H."/>
            <person name="LaButti K."/>
            <person name="Lagendijk E.L."/>
            <person name="Lapidus A."/>
            <person name="Levasseur A."/>
            <person name="Lindquist E."/>
            <person name="Lipzen A."/>
            <person name="Logrieco A.F."/>
            <person name="MacCabe A."/>
            <person name="Maekelae M.R."/>
            <person name="Malavazi I."/>
            <person name="Melin P."/>
            <person name="Meyer V."/>
            <person name="Mielnichuk N."/>
            <person name="Miskei M."/>
            <person name="Molnar A.P."/>
            <person name="Mule G."/>
            <person name="Ngan C.Y."/>
            <person name="Orejas M."/>
            <person name="Orosz E."/>
            <person name="Ouedraogo J.P."/>
            <person name="Overkamp K.M."/>
            <person name="Park H.-S."/>
            <person name="Perrone G."/>
            <person name="Piumi F."/>
            <person name="Punt P.J."/>
            <person name="Ram A.F."/>
            <person name="Ramon A."/>
            <person name="Rauscher S."/>
            <person name="Record E."/>
            <person name="Riano-Pachon D.M."/>
            <person name="Robert V."/>
            <person name="Roehrig J."/>
            <person name="Ruller R."/>
            <person name="Salamov A."/>
            <person name="Salih N.S."/>
            <person name="Samson R.A."/>
            <person name="Sandor E."/>
            <person name="Sanguinetti M."/>
            <person name="Schuetze T."/>
            <person name="Sepcic K."/>
            <person name="Shelest E."/>
            <person name="Sherlock G."/>
            <person name="Sophianopoulou V."/>
            <person name="Squina F.M."/>
            <person name="Sun H."/>
            <person name="Susca A."/>
            <person name="Todd R.B."/>
            <person name="Tsang A."/>
            <person name="Unkles S.E."/>
            <person name="van de Wiele N."/>
            <person name="van Rossen-Uffink D."/>
            <person name="Oliveira J.V."/>
            <person name="Vesth T.C."/>
            <person name="Visser J."/>
            <person name="Yu J.-H."/>
            <person name="Zhou M."/>
            <person name="Andersen M.R."/>
            <person name="Archer D.B."/>
            <person name="Baker S.E."/>
            <person name="Benoit I."/>
            <person name="Brakhage A.A."/>
            <person name="Braus G.H."/>
            <person name="Fischer R."/>
            <person name="Frisvad J.C."/>
            <person name="Goldman G.H."/>
            <person name="Houbraken J."/>
            <person name="Oakley B."/>
            <person name="Pocsi I."/>
            <person name="Scazzocchio C."/>
            <person name="Seiboth B."/>
            <person name="vanKuyk P.A."/>
            <person name="Wortman J."/>
            <person name="Dyer P.S."/>
            <person name="Grigoriev I.V."/>
        </authorList>
    </citation>
    <scope>NUCLEOTIDE SEQUENCE [LARGE SCALE GENOMIC DNA]</scope>
    <source>
        <strain evidence="3">CBS 593.65</strain>
    </source>
</reference>
<proteinExistence type="predicted"/>
<name>A0A1L9TSN8_9EURO</name>
<dbReference type="RefSeq" id="XP_040706099.1">
    <property type="nucleotide sequence ID" value="XM_040850242.1"/>
</dbReference>
<protein>
    <submittedName>
        <fullName evidence="2">Uncharacterized protein</fullName>
    </submittedName>
</protein>
<accession>A0A1L9TSN8</accession>
<keyword evidence="1" id="KW-0812">Transmembrane</keyword>
<keyword evidence="1" id="KW-0472">Membrane</keyword>
<keyword evidence="1" id="KW-1133">Transmembrane helix</keyword>
<dbReference type="Proteomes" id="UP000184356">
    <property type="component" value="Unassembled WGS sequence"/>
</dbReference>
<dbReference type="GeneID" id="63766315"/>
<organism evidence="2 3">
    <name type="scientific">Aspergillus sydowii CBS 593.65</name>
    <dbReference type="NCBI Taxonomy" id="1036612"/>
    <lineage>
        <taxon>Eukaryota</taxon>
        <taxon>Fungi</taxon>
        <taxon>Dikarya</taxon>
        <taxon>Ascomycota</taxon>
        <taxon>Pezizomycotina</taxon>
        <taxon>Eurotiomycetes</taxon>
        <taxon>Eurotiomycetidae</taxon>
        <taxon>Eurotiales</taxon>
        <taxon>Aspergillaceae</taxon>
        <taxon>Aspergillus</taxon>
        <taxon>Aspergillus subgen. Nidulantes</taxon>
    </lineage>
</organism>
<sequence>MHSQSKNQHCSRTRTGQLASHHIFHVVSIGIPTPYIILLVSGLKRYLGRARLGVIHQTDSICRSHVADSVIRFGLGGGRWLWRASKRCSCWLRHAA</sequence>
<evidence type="ECO:0000256" key="1">
    <source>
        <dbReference type="SAM" id="Phobius"/>
    </source>
</evidence>
<dbReference type="AlphaFoldDB" id="A0A1L9TSN8"/>
<dbReference type="VEuPathDB" id="FungiDB:ASPSYDRAFT_636351"/>
<feature type="transmembrane region" description="Helical" evidence="1">
    <location>
        <begin position="23"/>
        <end position="43"/>
    </location>
</feature>
<evidence type="ECO:0000313" key="3">
    <source>
        <dbReference type="Proteomes" id="UP000184356"/>
    </source>
</evidence>
<gene>
    <name evidence="2" type="ORF">ASPSYDRAFT_636351</name>
</gene>